<protein>
    <recommendedName>
        <fullName evidence="4">F-box domain-containing protein</fullName>
    </recommendedName>
</protein>
<feature type="compositionally biased region" description="Acidic residues" evidence="1">
    <location>
        <begin position="608"/>
        <end position="621"/>
    </location>
</feature>
<evidence type="ECO:0000313" key="2">
    <source>
        <dbReference type="EMBL" id="TDL26797.1"/>
    </source>
</evidence>
<dbReference type="STRING" id="50990.A0A4Y7QGM2"/>
<dbReference type="Proteomes" id="UP000294933">
    <property type="component" value="Unassembled WGS sequence"/>
</dbReference>
<organism evidence="2 3">
    <name type="scientific">Rickenella mellea</name>
    <dbReference type="NCBI Taxonomy" id="50990"/>
    <lineage>
        <taxon>Eukaryota</taxon>
        <taxon>Fungi</taxon>
        <taxon>Dikarya</taxon>
        <taxon>Basidiomycota</taxon>
        <taxon>Agaricomycotina</taxon>
        <taxon>Agaricomycetes</taxon>
        <taxon>Hymenochaetales</taxon>
        <taxon>Rickenellaceae</taxon>
        <taxon>Rickenella</taxon>
    </lineage>
</organism>
<dbReference type="OrthoDB" id="5595695at2759"/>
<dbReference type="AlphaFoldDB" id="A0A4Y7QGM2"/>
<reference evidence="2 3" key="1">
    <citation type="submission" date="2018-06" db="EMBL/GenBank/DDBJ databases">
        <title>A transcriptomic atlas of mushroom development highlights an independent origin of complex multicellularity.</title>
        <authorList>
            <consortium name="DOE Joint Genome Institute"/>
            <person name="Krizsan K."/>
            <person name="Almasi E."/>
            <person name="Merenyi Z."/>
            <person name="Sahu N."/>
            <person name="Viragh M."/>
            <person name="Koszo T."/>
            <person name="Mondo S."/>
            <person name="Kiss B."/>
            <person name="Balint B."/>
            <person name="Kues U."/>
            <person name="Barry K."/>
            <person name="Hegedus J.C."/>
            <person name="Henrissat B."/>
            <person name="Johnson J."/>
            <person name="Lipzen A."/>
            <person name="Ohm R."/>
            <person name="Nagy I."/>
            <person name="Pangilinan J."/>
            <person name="Yan J."/>
            <person name="Xiong Y."/>
            <person name="Grigoriev I.V."/>
            <person name="Hibbett D.S."/>
            <person name="Nagy L.G."/>
        </authorList>
    </citation>
    <scope>NUCLEOTIDE SEQUENCE [LARGE SCALE GENOMIC DNA]</scope>
    <source>
        <strain evidence="2 3">SZMC22713</strain>
    </source>
</reference>
<feature type="region of interest" description="Disordered" evidence="1">
    <location>
        <begin position="597"/>
        <end position="621"/>
    </location>
</feature>
<dbReference type="EMBL" id="ML170160">
    <property type="protein sequence ID" value="TDL26797.1"/>
    <property type="molecule type" value="Genomic_DNA"/>
</dbReference>
<evidence type="ECO:0008006" key="4">
    <source>
        <dbReference type="Google" id="ProtNLM"/>
    </source>
</evidence>
<keyword evidence="3" id="KW-1185">Reference proteome</keyword>
<sequence length="722" mass="80593">MSTPYLEYLTPELMQHIAFFAADTPSPPSAVLAFALTCKTAASALLSSSYLFDRIFRLKFDLAAPLRRFGPQIAQSSVLAAELRRRCSALRRIRDCEVYGPWVRHDLWTVYLMALENDGRNEVQLVGYARVARFVGVFLSQRMYEGAEGDGGWPLETEENALAVWLLWLGMDAHDLDVEHPNERAAALAALQPFFVAAFKYAPTMIPETHFILPLDASRPEVNINPARSFPTIHGYYPIYRPVPSSPSSPSPSSSSSPYPHIFAPFNILLALTPPPLTPAAILAWFARDERRIWLHPGRANLPARRADLDDAPVGVGFHRRTMEDYEEFNTRVRTRCVPRVGGEREVATFFDDDSASLSLSQSHSEAIGGPAFGPVRGGREERERGSMQHEHDWLRTARCGNPWIDARIKVRVFNPGMLDGNWEGRFLTFFPLEYEQILGFKSKPLNLSASFPAYSTIPLFMTLREHHCVPPPVAPCPFAKNGFRTRDGDGGENGNGNGRGPTTVIHGGLGPGSGDGVSNAWFNPGVELVESEGKLHITDHMQLETTTYHTYDPARPNPHAEAGGCEACRPERRPRDWEMRVDPAVERIFESEGVGMRRRHRGGDGSESGEEDDGEGEEEDVMWNDCISDIVVTGETDPVHARAWGFMKVYGRVRDTDGLIVLARVPQEPTTIGVGCFLLRGYIHANQNFCGRWRYMDHNPLFTPTLEGSFTMCKRPPVNDS</sequence>
<accession>A0A4Y7QGM2</accession>
<proteinExistence type="predicted"/>
<gene>
    <name evidence="2" type="ORF">BD410DRAFT_799926</name>
</gene>
<feature type="region of interest" description="Disordered" evidence="1">
    <location>
        <begin position="487"/>
        <end position="513"/>
    </location>
</feature>
<evidence type="ECO:0000256" key="1">
    <source>
        <dbReference type="SAM" id="MobiDB-lite"/>
    </source>
</evidence>
<evidence type="ECO:0000313" key="3">
    <source>
        <dbReference type="Proteomes" id="UP000294933"/>
    </source>
</evidence>
<dbReference type="VEuPathDB" id="FungiDB:BD410DRAFT_799926"/>
<name>A0A4Y7QGM2_9AGAM</name>